<dbReference type="AlphaFoldDB" id="A0A9N9SND3"/>
<reference evidence="5" key="1">
    <citation type="submission" date="2022-01" db="EMBL/GenBank/DDBJ databases">
        <authorList>
            <person name="King R."/>
        </authorList>
    </citation>
    <scope>NUCLEOTIDE SEQUENCE</scope>
</reference>
<dbReference type="PANTHER" id="PTHR10545">
    <property type="entry name" value="DIAMINE N-ACETYLTRANSFERASE"/>
    <property type="match status" value="1"/>
</dbReference>
<protein>
    <recommendedName>
        <fullName evidence="4">N-acetyltransferase domain-containing protein</fullName>
    </recommendedName>
</protein>
<evidence type="ECO:0000313" key="6">
    <source>
        <dbReference type="Proteomes" id="UP001153709"/>
    </source>
</evidence>
<dbReference type="InterPro" id="IPR016181">
    <property type="entry name" value="Acyl_CoA_acyltransferase"/>
</dbReference>
<accession>A0A9N9SND3</accession>
<dbReference type="FunFam" id="3.40.630.30:FF:000064">
    <property type="entry name" value="GNAT family acetyltransferase"/>
    <property type="match status" value="1"/>
</dbReference>
<feature type="domain" description="N-acetyltransferase" evidence="4">
    <location>
        <begin position="10"/>
        <end position="165"/>
    </location>
</feature>
<dbReference type="InterPro" id="IPR051016">
    <property type="entry name" value="Diverse_Substrate_AcTransf"/>
</dbReference>
<dbReference type="SUPFAM" id="SSF55729">
    <property type="entry name" value="Acyl-CoA N-acyltransferases (Nat)"/>
    <property type="match status" value="1"/>
</dbReference>
<evidence type="ECO:0000256" key="1">
    <source>
        <dbReference type="ARBA" id="ARBA00008694"/>
    </source>
</evidence>
<dbReference type="EMBL" id="OU898276">
    <property type="protein sequence ID" value="CAG9826041.1"/>
    <property type="molecule type" value="Genomic_DNA"/>
</dbReference>
<gene>
    <name evidence="5" type="ORF">DIABBA_LOCUS190</name>
</gene>
<dbReference type="Pfam" id="PF00583">
    <property type="entry name" value="Acetyltransf_1"/>
    <property type="match status" value="1"/>
</dbReference>
<name>A0A9N9SND3_DIABA</name>
<evidence type="ECO:0000259" key="4">
    <source>
        <dbReference type="PROSITE" id="PS51186"/>
    </source>
</evidence>
<evidence type="ECO:0000256" key="3">
    <source>
        <dbReference type="ARBA" id="ARBA00023315"/>
    </source>
</evidence>
<organism evidence="5 6">
    <name type="scientific">Diabrotica balteata</name>
    <name type="common">Banded cucumber beetle</name>
    <dbReference type="NCBI Taxonomy" id="107213"/>
    <lineage>
        <taxon>Eukaryota</taxon>
        <taxon>Metazoa</taxon>
        <taxon>Ecdysozoa</taxon>
        <taxon>Arthropoda</taxon>
        <taxon>Hexapoda</taxon>
        <taxon>Insecta</taxon>
        <taxon>Pterygota</taxon>
        <taxon>Neoptera</taxon>
        <taxon>Endopterygota</taxon>
        <taxon>Coleoptera</taxon>
        <taxon>Polyphaga</taxon>
        <taxon>Cucujiformia</taxon>
        <taxon>Chrysomeloidea</taxon>
        <taxon>Chrysomelidae</taxon>
        <taxon>Galerucinae</taxon>
        <taxon>Diabroticina</taxon>
        <taxon>Diabroticites</taxon>
        <taxon>Diabrotica</taxon>
    </lineage>
</organism>
<dbReference type="PANTHER" id="PTHR10545:SF29">
    <property type="entry name" value="GH14572P-RELATED"/>
    <property type="match status" value="1"/>
</dbReference>
<dbReference type="Gene3D" id="3.40.630.30">
    <property type="match status" value="1"/>
</dbReference>
<evidence type="ECO:0000313" key="5">
    <source>
        <dbReference type="EMBL" id="CAG9826041.1"/>
    </source>
</evidence>
<proteinExistence type="inferred from homology"/>
<comment type="similarity">
    <text evidence="1">Belongs to the acetyltransferase family.</text>
</comment>
<keyword evidence="3" id="KW-0012">Acyltransferase</keyword>
<dbReference type="Proteomes" id="UP001153709">
    <property type="component" value="Chromosome 1"/>
</dbReference>
<dbReference type="OrthoDB" id="7305308at2759"/>
<dbReference type="InterPro" id="IPR000182">
    <property type="entry name" value="GNAT_dom"/>
</dbReference>
<dbReference type="PROSITE" id="PS51186">
    <property type="entry name" value="GNAT"/>
    <property type="match status" value="1"/>
</dbReference>
<sequence>MSSEKKESEAVIRKAEKKDMKAVMALIKELAAFEKLENQVKIDHTVLEEDGFGSDGRPYFGCLVAELPDTGIIVAYALYFYSYSTWEGKSIFLEDLYVQPDYRIQGIGKKLFLAVMKTALDSGYKRVDFHVLAWNPAISFYKRMGAVDLSESEEWKLFRMDHSSLKALFQ</sequence>
<dbReference type="GO" id="GO:0008080">
    <property type="term" value="F:N-acetyltransferase activity"/>
    <property type="evidence" value="ECO:0007669"/>
    <property type="project" value="TreeGrafter"/>
</dbReference>
<evidence type="ECO:0000256" key="2">
    <source>
        <dbReference type="ARBA" id="ARBA00022679"/>
    </source>
</evidence>
<keyword evidence="6" id="KW-1185">Reference proteome</keyword>
<keyword evidence="2" id="KW-0808">Transferase</keyword>
<dbReference type="CDD" id="cd04301">
    <property type="entry name" value="NAT_SF"/>
    <property type="match status" value="1"/>
</dbReference>